<dbReference type="Proteomes" id="UP001187682">
    <property type="component" value="Unassembled WGS sequence"/>
</dbReference>
<dbReference type="AlphaFoldDB" id="A0AAE8MWG8"/>
<keyword evidence="4" id="KW-1185">Reference proteome</keyword>
<feature type="region of interest" description="Disordered" evidence="1">
    <location>
        <begin position="1"/>
        <end position="114"/>
    </location>
</feature>
<gene>
    <name evidence="3" type="ORF">DNG_04145</name>
</gene>
<comment type="caution">
    <text evidence="3">The sequence shown here is derived from an EMBL/GenBank/DDBJ whole genome shotgun (WGS) entry which is preliminary data.</text>
</comment>
<feature type="transmembrane region" description="Helical" evidence="2">
    <location>
        <begin position="232"/>
        <end position="253"/>
    </location>
</feature>
<dbReference type="EMBL" id="ONZQ02000005">
    <property type="protein sequence ID" value="SPO01472.1"/>
    <property type="molecule type" value="Genomic_DNA"/>
</dbReference>
<evidence type="ECO:0000256" key="2">
    <source>
        <dbReference type="SAM" id="Phobius"/>
    </source>
</evidence>
<evidence type="ECO:0000313" key="3">
    <source>
        <dbReference type="EMBL" id="SPO01472.1"/>
    </source>
</evidence>
<protein>
    <submittedName>
        <fullName evidence="3">Uncharacterized protein</fullName>
    </submittedName>
</protein>
<sequence length="300" mass="33054">MSQPQEWPRPTHPDESSMSGALPYIPPQPMAPQHSGIEAQMPGPAAYDDQRPQGPQPSPYVGGTDPFRPQRASPSPGRHHPASGVPSQDIAATPAMPMTPHFSSRGPDLKTARAASHAAVREFVDLVRRRQGAPPGSTISVDIEGKIRAQGAIVFDDLRMLREELREVARAKEGHRWRKWVVGGAVASFIPAVKSMFRHFVPPSTEVTHASNDTEYAFRRSASLLARIRESVLGRGGVLAGVSFFVFAVLYVFQNEVAIRVARTLSRRVKKLLGKLEKGGYEVDEGDLNVFEGWRWRVLL</sequence>
<name>A0AAE8MWG8_9PEZI</name>
<evidence type="ECO:0000256" key="1">
    <source>
        <dbReference type="SAM" id="MobiDB-lite"/>
    </source>
</evidence>
<keyword evidence="2" id="KW-0472">Membrane</keyword>
<evidence type="ECO:0000313" key="4">
    <source>
        <dbReference type="Proteomes" id="UP001187682"/>
    </source>
</evidence>
<keyword evidence="2" id="KW-0812">Transmembrane</keyword>
<keyword evidence="2" id="KW-1133">Transmembrane helix</keyword>
<reference evidence="3" key="1">
    <citation type="submission" date="2018-03" db="EMBL/GenBank/DDBJ databases">
        <authorList>
            <person name="Guldener U."/>
        </authorList>
    </citation>
    <scope>NUCLEOTIDE SEQUENCE</scope>
</reference>
<organism evidence="3 4">
    <name type="scientific">Cephalotrichum gorgonifer</name>
    <dbReference type="NCBI Taxonomy" id="2041049"/>
    <lineage>
        <taxon>Eukaryota</taxon>
        <taxon>Fungi</taxon>
        <taxon>Dikarya</taxon>
        <taxon>Ascomycota</taxon>
        <taxon>Pezizomycotina</taxon>
        <taxon>Sordariomycetes</taxon>
        <taxon>Hypocreomycetidae</taxon>
        <taxon>Microascales</taxon>
        <taxon>Microascaceae</taxon>
        <taxon>Cephalotrichum</taxon>
    </lineage>
</organism>
<proteinExistence type="predicted"/>
<accession>A0AAE8MWG8</accession>